<dbReference type="PROSITE" id="PS52016">
    <property type="entry name" value="TONB_DEPENDENT_REC_3"/>
    <property type="match status" value="1"/>
</dbReference>
<dbReference type="PANTHER" id="PTHR30069:SF29">
    <property type="entry name" value="HEMOGLOBIN AND HEMOGLOBIN-HAPTOGLOBIN-BINDING PROTEIN 1-RELATED"/>
    <property type="match status" value="1"/>
</dbReference>
<sequence>MYVYSTRDLLHLLLTSYKRTMQKTITYTLCLTCLWSLLSLAAIAQTRVSGRITNESKREPLAGISIAVRGKVVGTITDQKGQFSLSVNTPPPFTLAITGVGFQTQEIVINGNRTDLDIALKEQVMLGQEVVVSASRVEENVLKSPVSIEKMDIRSIQSTAAPSFYDALRNLKGVEVSQQSVNFSSVNTRGFTSNGNNRLVQLVDGMDNQAPGLNFPVGNVAGISELDLESVELLPGAASALYGPNAINGLLLMTSKSPFTYQGLSAQARGGVMSATNRTTIDGTPQVNTPFYDVAFRYAKAFKNRLAFKVNANYVTAKDWQATDYRDQSFYNGYNPSTGTAQNNPGYNGVNVYGDENSSGVSLASFRPIFAQLLGVPASQLSVIDPSGRLAQLIGGVQQVSAQTGIPASQIVNDVLLPNTVVSRTGYPERGLVDYNTHSLKLNGAVHYRFNDKLEGILQANWGSGTTVYTSTDRYYINNFQLAQYKAELRGSDFFVRAYSTQERSGDAYAAGLLGSFILEAWKPSINQSNLLGSWYPQYAFTYAGGALQAFPRALQQALAANPGNVAAAYQSAVASINTLAPTLQAAALGVADAGKPAVGSAQFNQYADAIKQQPIAQGAKFLDRTNLYHAEGMYHLRSLVDPNLVDLTVGANYRMYALNSGGTLFLQKPEGGEYTIHEYGAYLQAIKSFKDVLKITGSVRYDKNQNFRGVFSPRISAVLTAAKDHNFRASYQTGFRIPTTQNQYINLNTPVALLIGGLPAVRDRYNLRDGRTTIFGTSTSYDFPEFKPERVLTFEVGYKGLIANRLLIDAYYYNSQMQNYIGAVVLSNPGVPVPIQTPRNYDKSIMYQGFGLGIDYVLPKNFTIGGNLSNTTLNAGGVGLFDSKKNQNVLDDGFQIGFNTPKYRYNLSVANRNIGNSGWGFNVTWRYQDAFLWQELLQPVQSRTLANSQQIVIPAFSTLDAQVSKKIAPIKSILKVGGSNILRNQYTTGWGNPTIGAMYYVSLTFDELLN</sequence>
<dbReference type="Gene3D" id="2.40.170.20">
    <property type="entry name" value="TonB-dependent receptor, beta-barrel domain"/>
    <property type="match status" value="1"/>
</dbReference>
<evidence type="ECO:0000256" key="5">
    <source>
        <dbReference type="ARBA" id="ARBA00022729"/>
    </source>
</evidence>
<dbReference type="PANTHER" id="PTHR30069">
    <property type="entry name" value="TONB-DEPENDENT OUTER MEMBRANE RECEPTOR"/>
    <property type="match status" value="1"/>
</dbReference>
<keyword evidence="15" id="KW-1185">Reference proteome</keyword>
<keyword evidence="8 14" id="KW-0675">Receptor</keyword>
<dbReference type="InterPro" id="IPR012910">
    <property type="entry name" value="Plug_dom"/>
</dbReference>
<dbReference type="Gene3D" id="2.60.40.1120">
    <property type="entry name" value="Carboxypeptidase-like, regulatory domain"/>
    <property type="match status" value="1"/>
</dbReference>
<keyword evidence="7 10" id="KW-0472">Membrane</keyword>
<evidence type="ECO:0000256" key="4">
    <source>
        <dbReference type="ARBA" id="ARBA00022692"/>
    </source>
</evidence>
<evidence type="ECO:0000259" key="12">
    <source>
        <dbReference type="Pfam" id="PF00593"/>
    </source>
</evidence>
<dbReference type="Gene3D" id="2.170.130.10">
    <property type="entry name" value="TonB-dependent receptor, plug domain"/>
    <property type="match status" value="1"/>
</dbReference>
<dbReference type="SUPFAM" id="SSF56935">
    <property type="entry name" value="Porins"/>
    <property type="match status" value="1"/>
</dbReference>
<evidence type="ECO:0000256" key="7">
    <source>
        <dbReference type="ARBA" id="ARBA00023136"/>
    </source>
</evidence>
<proteinExistence type="inferred from homology"/>
<feature type="domain" description="TonB-dependent receptor-like beta-barrel" evidence="12">
    <location>
        <begin position="647"/>
        <end position="973"/>
    </location>
</feature>
<evidence type="ECO:0000256" key="11">
    <source>
        <dbReference type="RuleBase" id="RU003357"/>
    </source>
</evidence>
<dbReference type="InterPro" id="IPR036942">
    <property type="entry name" value="Beta-barrel_TonB_sf"/>
</dbReference>
<keyword evidence="9 10" id="KW-0998">Cell outer membrane</keyword>
<dbReference type="GO" id="GO:0015344">
    <property type="term" value="F:siderophore uptake transmembrane transporter activity"/>
    <property type="evidence" value="ECO:0007669"/>
    <property type="project" value="TreeGrafter"/>
</dbReference>
<keyword evidence="4 10" id="KW-0812">Transmembrane</keyword>
<reference evidence="14 15" key="1">
    <citation type="submission" date="2018-03" db="EMBL/GenBank/DDBJ databases">
        <title>Genomic Encyclopedia of Archaeal and Bacterial Type Strains, Phase II (KMG-II): from individual species to whole genera.</title>
        <authorList>
            <person name="Goeker M."/>
        </authorList>
    </citation>
    <scope>NUCLEOTIDE SEQUENCE [LARGE SCALE GENOMIC DNA]</scope>
    <source>
        <strain evidence="14 15">DSM 28354</strain>
    </source>
</reference>
<evidence type="ECO:0000256" key="8">
    <source>
        <dbReference type="ARBA" id="ARBA00023170"/>
    </source>
</evidence>
<evidence type="ECO:0000313" key="14">
    <source>
        <dbReference type="EMBL" id="PRY41917.1"/>
    </source>
</evidence>
<accession>A0A2T0T8D3</accession>
<feature type="domain" description="TonB-dependent receptor plug" evidence="13">
    <location>
        <begin position="142"/>
        <end position="249"/>
    </location>
</feature>
<comment type="subcellular location">
    <subcellularLocation>
        <location evidence="1 10">Cell outer membrane</location>
        <topology evidence="1 10">Multi-pass membrane protein</topology>
    </subcellularLocation>
</comment>
<dbReference type="InterPro" id="IPR039426">
    <property type="entry name" value="TonB-dep_rcpt-like"/>
</dbReference>
<dbReference type="SUPFAM" id="SSF49464">
    <property type="entry name" value="Carboxypeptidase regulatory domain-like"/>
    <property type="match status" value="1"/>
</dbReference>
<dbReference type="InterPro" id="IPR008969">
    <property type="entry name" value="CarboxyPept-like_regulatory"/>
</dbReference>
<keyword evidence="6 11" id="KW-0798">TonB box</keyword>
<dbReference type="Pfam" id="PF07715">
    <property type="entry name" value="Plug"/>
    <property type="match status" value="1"/>
</dbReference>
<evidence type="ECO:0000256" key="10">
    <source>
        <dbReference type="PROSITE-ProRule" id="PRU01360"/>
    </source>
</evidence>
<dbReference type="GO" id="GO:0009279">
    <property type="term" value="C:cell outer membrane"/>
    <property type="evidence" value="ECO:0007669"/>
    <property type="project" value="UniProtKB-SubCell"/>
</dbReference>
<evidence type="ECO:0000256" key="1">
    <source>
        <dbReference type="ARBA" id="ARBA00004571"/>
    </source>
</evidence>
<dbReference type="Proteomes" id="UP000238375">
    <property type="component" value="Unassembled WGS sequence"/>
</dbReference>
<dbReference type="GO" id="GO:0044718">
    <property type="term" value="P:siderophore transmembrane transport"/>
    <property type="evidence" value="ECO:0007669"/>
    <property type="project" value="TreeGrafter"/>
</dbReference>
<evidence type="ECO:0000256" key="3">
    <source>
        <dbReference type="ARBA" id="ARBA00022452"/>
    </source>
</evidence>
<protein>
    <submittedName>
        <fullName evidence="14">TonB-dependent receptor-like protein</fullName>
    </submittedName>
</protein>
<evidence type="ECO:0000256" key="6">
    <source>
        <dbReference type="ARBA" id="ARBA00023077"/>
    </source>
</evidence>
<dbReference type="AlphaFoldDB" id="A0A2T0T8D3"/>
<name>A0A2T0T8D3_9BACT</name>
<evidence type="ECO:0000256" key="2">
    <source>
        <dbReference type="ARBA" id="ARBA00022448"/>
    </source>
</evidence>
<comment type="caution">
    <text evidence="14">The sequence shown here is derived from an EMBL/GenBank/DDBJ whole genome shotgun (WGS) entry which is preliminary data.</text>
</comment>
<gene>
    <name evidence="14" type="ORF">CLV58_105118</name>
</gene>
<evidence type="ECO:0000256" key="9">
    <source>
        <dbReference type="ARBA" id="ARBA00023237"/>
    </source>
</evidence>
<dbReference type="InterPro" id="IPR037066">
    <property type="entry name" value="Plug_dom_sf"/>
</dbReference>
<evidence type="ECO:0000259" key="13">
    <source>
        <dbReference type="Pfam" id="PF07715"/>
    </source>
</evidence>
<keyword evidence="2 10" id="KW-0813">Transport</keyword>
<keyword evidence="3 10" id="KW-1134">Transmembrane beta strand</keyword>
<dbReference type="InterPro" id="IPR000531">
    <property type="entry name" value="Beta-barrel_TonB"/>
</dbReference>
<keyword evidence="5" id="KW-0732">Signal</keyword>
<dbReference type="Pfam" id="PF13715">
    <property type="entry name" value="CarbopepD_reg_2"/>
    <property type="match status" value="1"/>
</dbReference>
<comment type="similarity">
    <text evidence="10 11">Belongs to the TonB-dependent receptor family.</text>
</comment>
<dbReference type="EMBL" id="PVTE01000005">
    <property type="protein sequence ID" value="PRY41917.1"/>
    <property type="molecule type" value="Genomic_DNA"/>
</dbReference>
<evidence type="ECO:0000313" key="15">
    <source>
        <dbReference type="Proteomes" id="UP000238375"/>
    </source>
</evidence>
<organism evidence="14 15">
    <name type="scientific">Spirosoma oryzae</name>
    <dbReference type="NCBI Taxonomy" id="1469603"/>
    <lineage>
        <taxon>Bacteria</taxon>
        <taxon>Pseudomonadati</taxon>
        <taxon>Bacteroidota</taxon>
        <taxon>Cytophagia</taxon>
        <taxon>Cytophagales</taxon>
        <taxon>Cytophagaceae</taxon>
        <taxon>Spirosoma</taxon>
    </lineage>
</organism>
<dbReference type="Pfam" id="PF00593">
    <property type="entry name" value="TonB_dep_Rec_b-barrel"/>
    <property type="match status" value="1"/>
</dbReference>